<evidence type="ECO:0000313" key="3">
    <source>
        <dbReference type="EMBL" id="GJN54537.1"/>
    </source>
</evidence>
<evidence type="ECO:0000313" key="5">
    <source>
        <dbReference type="Proteomes" id="UP001054892"/>
    </source>
</evidence>
<dbReference type="EMBL" id="AP023189">
    <property type="protein sequence ID" value="BCG25455.1"/>
    <property type="molecule type" value="Genomic_DNA"/>
</dbReference>
<dbReference type="Proteomes" id="UP000509383">
    <property type="component" value="Chromosome"/>
</dbReference>
<name>A0A6J4E7N1_9PSED</name>
<gene>
    <name evidence="2" type="ORF">TUM18999_36460</name>
    <name evidence="3" type="ORF">TUM20286_42890</name>
</gene>
<dbReference type="RefSeq" id="WP_173179099.1">
    <property type="nucleotide sequence ID" value="NZ_AP023189.1"/>
</dbReference>
<dbReference type="Pfam" id="PF16106">
    <property type="entry name" value="DUF4824"/>
    <property type="match status" value="1"/>
</dbReference>
<reference evidence="2 4" key="1">
    <citation type="submission" date="2020-05" db="EMBL/GenBank/DDBJ databases">
        <title>Characterization of novel class B3 metallo-beta-lactamase from novel Pseudomonas species.</title>
        <authorList>
            <person name="Yamada K."/>
            <person name="Aoki K."/>
            <person name="Ishii Y."/>
        </authorList>
    </citation>
    <scope>NUCLEOTIDE SEQUENCE [LARGE SCALE GENOMIC DNA]</scope>
    <source>
        <strain evidence="2 4">TUM18999</strain>
        <strain evidence="3 5">TUM20286</strain>
    </source>
</reference>
<evidence type="ECO:0000313" key="4">
    <source>
        <dbReference type="Proteomes" id="UP000509383"/>
    </source>
</evidence>
<feature type="compositionally biased region" description="Basic and acidic residues" evidence="1">
    <location>
        <begin position="130"/>
        <end position="164"/>
    </location>
</feature>
<evidence type="ECO:0000256" key="1">
    <source>
        <dbReference type="SAM" id="MobiDB-lite"/>
    </source>
</evidence>
<keyword evidence="5" id="KW-1185">Reference proteome</keyword>
<dbReference type="InterPro" id="IPR032249">
    <property type="entry name" value="DUF4824"/>
</dbReference>
<proteinExistence type="predicted"/>
<organism evidence="2 4">
    <name type="scientific">Pseudomonas tohonis</name>
    <dbReference type="NCBI Taxonomy" id="2725477"/>
    <lineage>
        <taxon>Bacteria</taxon>
        <taxon>Pseudomonadati</taxon>
        <taxon>Pseudomonadota</taxon>
        <taxon>Gammaproteobacteria</taxon>
        <taxon>Pseudomonadales</taxon>
        <taxon>Pseudomonadaceae</taxon>
        <taxon>Pseudomonas</taxon>
    </lineage>
</organism>
<sequence>MSAFDRTYALPAALALVLATNAVVLGGAWYNRSGEPESSLRLTQREVHRDFDSFGWGRDENSGLALDLDWRVLPLDDETGRYRGDWLEADRLIELGFPPYEAGGGEIDLNTREAFLVLELDGPAHQQALRRAEEQLREAGEALARDPGDEERQEREADARKALEEERETASRLFVVDVGLDAEALRARHPDRQRYAVVRGEIYAWLRTDGTRTRMVGQVSRLAVPAVQVPLRWREALDRQVRDSAYLPSKGPLELQLNFGKRLEPWISEVVVPAG</sequence>
<accession>A0A6J4E7N1</accession>
<dbReference type="EMBL" id="BQKM01000011">
    <property type="protein sequence ID" value="GJN54537.1"/>
    <property type="molecule type" value="Genomic_DNA"/>
</dbReference>
<dbReference type="Proteomes" id="UP001054892">
    <property type="component" value="Unassembled WGS sequence"/>
</dbReference>
<protein>
    <submittedName>
        <fullName evidence="2">DUF4824 domain-containing protein</fullName>
    </submittedName>
</protein>
<evidence type="ECO:0000313" key="2">
    <source>
        <dbReference type="EMBL" id="BCG25455.1"/>
    </source>
</evidence>
<dbReference type="AlphaFoldDB" id="A0A6J4E7N1"/>
<dbReference type="KEGG" id="ptw:TUM18999_36460"/>
<feature type="region of interest" description="Disordered" evidence="1">
    <location>
        <begin position="129"/>
        <end position="164"/>
    </location>
</feature>